<organism evidence="7 8">
    <name type="scientific">Bondarzewia mesenterica</name>
    <dbReference type="NCBI Taxonomy" id="1095465"/>
    <lineage>
        <taxon>Eukaryota</taxon>
        <taxon>Fungi</taxon>
        <taxon>Dikarya</taxon>
        <taxon>Basidiomycota</taxon>
        <taxon>Agaricomycotina</taxon>
        <taxon>Agaricomycetes</taxon>
        <taxon>Russulales</taxon>
        <taxon>Bondarzewiaceae</taxon>
        <taxon>Bondarzewia</taxon>
    </lineage>
</organism>
<feature type="transmembrane region" description="Helical" evidence="6">
    <location>
        <begin position="33"/>
        <end position="53"/>
    </location>
</feature>
<evidence type="ECO:0008006" key="9">
    <source>
        <dbReference type="Google" id="ProtNLM"/>
    </source>
</evidence>
<dbReference type="SUPFAM" id="SSF81321">
    <property type="entry name" value="Family A G protein-coupled receptor-like"/>
    <property type="match status" value="1"/>
</dbReference>
<dbReference type="AlphaFoldDB" id="A0A4S4M2Z2"/>
<dbReference type="GO" id="GO:0005886">
    <property type="term" value="C:plasma membrane"/>
    <property type="evidence" value="ECO:0007669"/>
    <property type="project" value="TreeGrafter"/>
</dbReference>
<dbReference type="Proteomes" id="UP000310158">
    <property type="component" value="Unassembled WGS sequence"/>
</dbReference>
<dbReference type="InterPro" id="IPR043476">
    <property type="entry name" value="Yro2-like_7TM"/>
</dbReference>
<dbReference type="PRINTS" id="PR00251">
    <property type="entry name" value="BACTRLOPSIN"/>
</dbReference>
<evidence type="ECO:0000256" key="2">
    <source>
        <dbReference type="ARBA" id="ARBA00008130"/>
    </source>
</evidence>
<feature type="transmembrane region" description="Helical" evidence="6">
    <location>
        <begin position="60"/>
        <end position="79"/>
    </location>
</feature>
<feature type="transmembrane region" description="Helical" evidence="6">
    <location>
        <begin position="109"/>
        <end position="131"/>
    </location>
</feature>
<evidence type="ECO:0000256" key="6">
    <source>
        <dbReference type="SAM" id="Phobius"/>
    </source>
</evidence>
<feature type="transmembrane region" description="Helical" evidence="6">
    <location>
        <begin position="198"/>
        <end position="222"/>
    </location>
</feature>
<keyword evidence="4 6" id="KW-1133">Transmembrane helix</keyword>
<feature type="transmembrane region" description="Helical" evidence="6">
    <location>
        <begin position="234"/>
        <end position="254"/>
    </location>
</feature>
<feature type="transmembrane region" description="Helical" evidence="6">
    <location>
        <begin position="138"/>
        <end position="158"/>
    </location>
</feature>
<dbReference type="PANTHER" id="PTHR28286">
    <property type="match status" value="1"/>
</dbReference>
<dbReference type="InterPro" id="IPR001425">
    <property type="entry name" value="Arc/bac/fun_rhodopsins"/>
</dbReference>
<dbReference type="SMART" id="SM01021">
    <property type="entry name" value="Bac_rhodopsin"/>
    <property type="match status" value="1"/>
</dbReference>
<comment type="subcellular location">
    <subcellularLocation>
        <location evidence="1">Membrane</location>
        <topology evidence="1">Multi-pass membrane protein</topology>
    </subcellularLocation>
</comment>
<reference evidence="7 8" key="1">
    <citation type="submission" date="2019-02" db="EMBL/GenBank/DDBJ databases">
        <title>Genome sequencing of the rare red list fungi Bondarzewia mesenterica.</title>
        <authorList>
            <person name="Buettner E."/>
            <person name="Kellner H."/>
        </authorList>
    </citation>
    <scope>NUCLEOTIDE SEQUENCE [LARGE SCALE GENOMIC DNA]</scope>
    <source>
        <strain evidence="7 8">DSM 108281</strain>
    </source>
</reference>
<name>A0A4S4M2Z2_9AGAM</name>
<proteinExistence type="inferred from homology"/>
<accession>A0A4S4M2Z2</accession>
<dbReference type="Gene3D" id="1.20.1070.10">
    <property type="entry name" value="Rhodopsin 7-helix transmembrane proteins"/>
    <property type="match status" value="1"/>
</dbReference>
<evidence type="ECO:0000256" key="1">
    <source>
        <dbReference type="ARBA" id="ARBA00004141"/>
    </source>
</evidence>
<evidence type="ECO:0000313" key="8">
    <source>
        <dbReference type="Proteomes" id="UP000310158"/>
    </source>
</evidence>
<evidence type="ECO:0000256" key="4">
    <source>
        <dbReference type="ARBA" id="ARBA00022989"/>
    </source>
</evidence>
<keyword evidence="5 6" id="KW-0472">Membrane</keyword>
<comment type="similarity">
    <text evidence="2">Belongs to the archaeal/bacterial/fungal opsin family.</text>
</comment>
<dbReference type="PANTHER" id="PTHR28286:SF1">
    <property type="entry name" value="30 KDA HEAT SHOCK PROTEIN-RELATED"/>
    <property type="match status" value="1"/>
</dbReference>
<keyword evidence="8" id="KW-1185">Reference proteome</keyword>
<dbReference type="OrthoDB" id="536545at2759"/>
<dbReference type="Pfam" id="PF01036">
    <property type="entry name" value="Bac_rhodopsin"/>
    <property type="match status" value="1"/>
</dbReference>
<evidence type="ECO:0000256" key="5">
    <source>
        <dbReference type="ARBA" id="ARBA00023136"/>
    </source>
</evidence>
<gene>
    <name evidence="7" type="ORF">EW146_g2184</name>
</gene>
<evidence type="ECO:0000313" key="7">
    <source>
        <dbReference type="EMBL" id="THH18897.1"/>
    </source>
</evidence>
<evidence type="ECO:0000256" key="3">
    <source>
        <dbReference type="ARBA" id="ARBA00022692"/>
    </source>
</evidence>
<keyword evidence="3 6" id="KW-0812">Transmembrane</keyword>
<comment type="caution">
    <text evidence="7">The sequence shown here is derived from an EMBL/GenBank/DDBJ whole genome shotgun (WGS) entry which is preliminary data.</text>
</comment>
<sequence length="274" mass="30963">MSNITIIPQMLNDALKSNPPTANLHISTHASDWLWTVFCLMALSFLIVLVRSFMRPKNFIFHQFALIILITASLAYFSMASDLGHAPITVEFNRSHVGPITRNIFYVRYIQWFINAPLIILLLFIGTGFPLGIPLGHTFSPIFFTEVAVIGGLVGAVVHSTYKWGYYVFGVFGLFYVFTHLIFNVGRFEYPSPTGRTHGSFLATSVILACIWFIYPIIWALSEGGNVINPTAEMIWYGIMDLIAGPVFLAYFFWSHSEVDVEEGRNPPPRREKV</sequence>
<dbReference type="GO" id="GO:0005783">
    <property type="term" value="C:endoplasmic reticulum"/>
    <property type="evidence" value="ECO:0007669"/>
    <property type="project" value="TreeGrafter"/>
</dbReference>
<dbReference type="CDD" id="cd15239">
    <property type="entry name" value="7tm_YRO2_fungal-like"/>
    <property type="match status" value="1"/>
</dbReference>
<dbReference type="EMBL" id="SGPL01000061">
    <property type="protein sequence ID" value="THH18897.1"/>
    <property type="molecule type" value="Genomic_DNA"/>
</dbReference>
<feature type="transmembrane region" description="Helical" evidence="6">
    <location>
        <begin position="164"/>
        <end position="186"/>
    </location>
</feature>
<protein>
    <recommendedName>
        <fullName evidence="9">Family A G protein-coupled receptor-like protein</fullName>
    </recommendedName>
</protein>